<dbReference type="GO" id="GO:0016491">
    <property type="term" value="F:oxidoreductase activity"/>
    <property type="evidence" value="ECO:0007669"/>
    <property type="project" value="InterPro"/>
</dbReference>
<dbReference type="PIRSF" id="PIRSF037420">
    <property type="entry name" value="PQQ_syn_pqqE"/>
    <property type="match status" value="1"/>
</dbReference>
<accession>A0A1Y3GJH1</accession>
<keyword evidence="9" id="KW-1185">Reference proteome</keyword>
<organism evidence="8 9">
    <name type="scientific">Methanonatronarchaeum thermophilum</name>
    <dbReference type="NCBI Taxonomy" id="1927129"/>
    <lineage>
        <taxon>Archaea</taxon>
        <taxon>Methanobacteriati</taxon>
        <taxon>Methanobacteriota</taxon>
        <taxon>Methanonatronarchaeia</taxon>
        <taxon>Methanonatronarchaeales</taxon>
        <taxon>Methanonatronarchaeaceae</taxon>
        <taxon>Methanonatronarchaeum</taxon>
    </lineage>
</organism>
<evidence type="ECO:0000256" key="6">
    <source>
        <dbReference type="ARBA" id="ARBA00023601"/>
    </source>
</evidence>
<keyword evidence="5" id="KW-0411">Iron-sulfur</keyword>
<dbReference type="RefSeq" id="WP_086636627.1">
    <property type="nucleotide sequence ID" value="NZ_MRZU01000002.1"/>
</dbReference>
<dbReference type="Proteomes" id="UP000195137">
    <property type="component" value="Unassembled WGS sequence"/>
</dbReference>
<dbReference type="PANTHER" id="PTHR43273">
    <property type="entry name" value="ANAEROBIC SULFATASE-MATURATING ENZYME HOMOLOG ASLB-RELATED"/>
    <property type="match status" value="1"/>
</dbReference>
<dbReference type="SFLD" id="SFLDG01386">
    <property type="entry name" value="main_SPASM_domain-containing"/>
    <property type="match status" value="1"/>
</dbReference>
<dbReference type="InterPro" id="IPR023885">
    <property type="entry name" value="4Fe4S-binding_SPASM_dom"/>
</dbReference>
<dbReference type="InterPro" id="IPR013785">
    <property type="entry name" value="Aldolase_TIM"/>
</dbReference>
<dbReference type="SUPFAM" id="SSF102114">
    <property type="entry name" value="Radical SAM enzymes"/>
    <property type="match status" value="1"/>
</dbReference>
<dbReference type="Gene3D" id="3.20.20.70">
    <property type="entry name" value="Aldolase class I"/>
    <property type="match status" value="1"/>
</dbReference>
<dbReference type="OrthoDB" id="5620at2157"/>
<evidence type="ECO:0000256" key="4">
    <source>
        <dbReference type="ARBA" id="ARBA00023004"/>
    </source>
</evidence>
<dbReference type="InterPro" id="IPR026423">
    <property type="entry name" value="rSAM_cobopep"/>
</dbReference>
<evidence type="ECO:0000313" key="8">
    <source>
        <dbReference type="EMBL" id="OUJ19536.1"/>
    </source>
</evidence>
<keyword evidence="4" id="KW-0408">Iron</keyword>
<dbReference type="SFLD" id="SFLDG01067">
    <property type="entry name" value="SPASM/twitch_domain_containing"/>
    <property type="match status" value="1"/>
</dbReference>
<dbReference type="InterPro" id="IPR023867">
    <property type="entry name" value="Sulphatase_maturase_rSAM"/>
</dbReference>
<dbReference type="SFLD" id="SFLDS00029">
    <property type="entry name" value="Radical_SAM"/>
    <property type="match status" value="1"/>
</dbReference>
<evidence type="ECO:0000256" key="2">
    <source>
        <dbReference type="ARBA" id="ARBA00022691"/>
    </source>
</evidence>
<dbReference type="GO" id="GO:0051536">
    <property type="term" value="F:iron-sulfur cluster binding"/>
    <property type="evidence" value="ECO:0007669"/>
    <property type="project" value="UniProtKB-KW"/>
</dbReference>
<dbReference type="PROSITE" id="PS51918">
    <property type="entry name" value="RADICAL_SAM"/>
    <property type="match status" value="1"/>
</dbReference>
<dbReference type="CDD" id="cd01335">
    <property type="entry name" value="Radical_SAM"/>
    <property type="match status" value="1"/>
</dbReference>
<evidence type="ECO:0000256" key="1">
    <source>
        <dbReference type="ARBA" id="ARBA00001966"/>
    </source>
</evidence>
<dbReference type="GO" id="GO:0046872">
    <property type="term" value="F:metal ion binding"/>
    <property type="evidence" value="ECO:0007669"/>
    <property type="project" value="UniProtKB-KW"/>
</dbReference>
<dbReference type="NCBIfam" id="TIGR04085">
    <property type="entry name" value="rSAM_more_4Fe4S"/>
    <property type="match status" value="1"/>
</dbReference>
<dbReference type="PANTHER" id="PTHR43273:SF3">
    <property type="entry name" value="ANAEROBIC SULFATASE-MATURATING ENZYME HOMOLOG ASLB-RELATED"/>
    <property type="match status" value="1"/>
</dbReference>
<name>A0A1Y3GJH1_9EURY</name>
<protein>
    <submittedName>
        <fullName evidence="8">Radical SAM superfamily enzyme</fullName>
    </submittedName>
</protein>
<comment type="caution">
    <text evidence="8">The sequence shown here is derived from an EMBL/GenBank/DDBJ whole genome shotgun (WGS) entry which is preliminary data.</text>
</comment>
<dbReference type="InterPro" id="IPR007197">
    <property type="entry name" value="rSAM"/>
</dbReference>
<keyword evidence="2" id="KW-0949">S-adenosyl-L-methionine</keyword>
<dbReference type="InterPro" id="IPR017200">
    <property type="entry name" value="PqqE-like"/>
</dbReference>
<evidence type="ECO:0000313" key="9">
    <source>
        <dbReference type="Proteomes" id="UP000195137"/>
    </source>
</evidence>
<dbReference type="EMBL" id="MRZU01000002">
    <property type="protein sequence ID" value="OUJ19536.1"/>
    <property type="molecule type" value="Genomic_DNA"/>
</dbReference>
<evidence type="ECO:0000256" key="3">
    <source>
        <dbReference type="ARBA" id="ARBA00022723"/>
    </source>
</evidence>
<sequence>MWIEEDTYYDPETGFYWFREAPDISDIESELEQEIEDYRFEKNIEFVYFNVTEACNADCPYCYVPKEKRETGISMDEQEVKEIMDRLKQTNVKRILFHGVEPLIKKELIFNIMESYPEFDYGVQTNGLLLEKTDIDFLTDIGANIGLSLDAPDPKVNDFLRGDGHYENTINLLNELKGYEGLSVITTINKHNEHLLTEMVDLLSNYVETVLMNPVRGTSQGGRDLRPNNLTENFLNAVERAMEHTKNGNRTVIGDYANIILGIIAPASRVLQCDVSPCGGGRRFISITPTGVYPCTEFIGIEEFNKDLESALNHTSFKKITERKVENITECQDCEYRHLCGAPCPAEIYAAEGQINKESPYCEFYKSIIEHAFKTIKNNEEKHIIKLDKLKKTHEIKTPQTPQT</sequence>
<feature type="domain" description="Radical SAM core" evidence="7">
    <location>
        <begin position="39"/>
        <end position="251"/>
    </location>
</feature>
<evidence type="ECO:0000256" key="5">
    <source>
        <dbReference type="ARBA" id="ARBA00023014"/>
    </source>
</evidence>
<comment type="cofactor">
    <cofactor evidence="1">
        <name>[4Fe-4S] cluster</name>
        <dbReference type="ChEBI" id="CHEBI:49883"/>
    </cofactor>
</comment>
<evidence type="ECO:0000259" key="7">
    <source>
        <dbReference type="PROSITE" id="PS51918"/>
    </source>
</evidence>
<keyword evidence="3" id="KW-0479">Metal-binding</keyword>
<dbReference type="InterPro" id="IPR058240">
    <property type="entry name" value="rSAM_sf"/>
</dbReference>
<proteinExistence type="inferred from homology"/>
<comment type="similarity">
    <text evidence="6">Belongs to the radical SAM superfamily. Anaerobic sulfatase-maturating enzyme family.</text>
</comment>
<dbReference type="AlphaFoldDB" id="A0A1Y3GJH1"/>
<reference evidence="8 9" key="1">
    <citation type="submission" date="2016-12" db="EMBL/GenBank/DDBJ databases">
        <title>Discovery of methanogenic haloarchaea.</title>
        <authorList>
            <person name="Sorokin D.Y."/>
            <person name="Makarova K.S."/>
            <person name="Abbas B."/>
            <person name="Ferrer M."/>
            <person name="Golyshin P.N."/>
        </authorList>
    </citation>
    <scope>NUCLEOTIDE SEQUENCE [LARGE SCALE GENOMIC DNA]</scope>
    <source>
        <strain evidence="8">AMET1</strain>
    </source>
</reference>
<gene>
    <name evidence="8" type="ORF">AMET1_0207</name>
</gene>
<dbReference type="SFLD" id="SFLDG01384">
    <property type="entry name" value="thioether_bond_formation_requi"/>
    <property type="match status" value="1"/>
</dbReference>
<dbReference type="Pfam" id="PF04055">
    <property type="entry name" value="Radical_SAM"/>
    <property type="match status" value="1"/>
</dbReference>
<dbReference type="NCBIfam" id="TIGR04163">
    <property type="entry name" value="rSAM_cobopep"/>
    <property type="match status" value="1"/>
</dbReference>